<sequence>MQAINNCKEANCENLSLEQTLIKVWAVQRTQTYPKVFELKPYDLAICALLDSYYPRKINYYILNLEDHEKNLQLANKVMKELGIDVLIQNDKEIDEQTLLKQLELVQKVLDPNFSLKGSKDNAEKEKKALIQLPNRKETENKLQEQIKKDKLAYAKKQSKNKNGITEEDIEKLFKENKEAYEKRRELLKNQA</sequence>
<protein>
    <recommendedName>
        <fullName evidence="4">Calponin-homology (CH) domain-containing protein</fullName>
    </recommendedName>
</protein>
<evidence type="ECO:0008006" key="4">
    <source>
        <dbReference type="Google" id="ProtNLM"/>
    </source>
</evidence>
<dbReference type="Proteomes" id="UP001470230">
    <property type="component" value="Unassembled WGS sequence"/>
</dbReference>
<proteinExistence type="predicted"/>
<name>A0ABR2GVX3_9EUKA</name>
<dbReference type="SUPFAM" id="SSF47576">
    <property type="entry name" value="Calponin-homology domain, CH-domain"/>
    <property type="match status" value="1"/>
</dbReference>
<organism evidence="2 3">
    <name type="scientific">Tritrichomonas musculus</name>
    <dbReference type="NCBI Taxonomy" id="1915356"/>
    <lineage>
        <taxon>Eukaryota</taxon>
        <taxon>Metamonada</taxon>
        <taxon>Parabasalia</taxon>
        <taxon>Tritrichomonadida</taxon>
        <taxon>Tritrichomonadidae</taxon>
        <taxon>Tritrichomonas</taxon>
    </lineage>
</organism>
<comment type="caution">
    <text evidence="2">The sequence shown here is derived from an EMBL/GenBank/DDBJ whole genome shotgun (WGS) entry which is preliminary data.</text>
</comment>
<dbReference type="EMBL" id="JAPFFF010000562">
    <property type="protein sequence ID" value="KAK8833975.1"/>
    <property type="molecule type" value="Genomic_DNA"/>
</dbReference>
<gene>
    <name evidence="2" type="ORF">M9Y10_036813</name>
    <name evidence="1" type="ORF">M9Y10_037471</name>
</gene>
<evidence type="ECO:0000313" key="2">
    <source>
        <dbReference type="EMBL" id="KAK8837380.1"/>
    </source>
</evidence>
<dbReference type="InterPro" id="IPR036872">
    <property type="entry name" value="CH_dom_sf"/>
</dbReference>
<dbReference type="Gene3D" id="1.10.418.10">
    <property type="entry name" value="Calponin-like domain"/>
    <property type="match status" value="1"/>
</dbReference>
<keyword evidence="3" id="KW-1185">Reference proteome</keyword>
<dbReference type="EMBL" id="JAPFFF010000060">
    <property type="protein sequence ID" value="KAK8837380.1"/>
    <property type="molecule type" value="Genomic_DNA"/>
</dbReference>
<evidence type="ECO:0000313" key="3">
    <source>
        <dbReference type="Proteomes" id="UP001470230"/>
    </source>
</evidence>
<accession>A0ABR2GVX3</accession>
<reference evidence="2 3" key="1">
    <citation type="submission" date="2024-04" db="EMBL/GenBank/DDBJ databases">
        <title>Tritrichomonas musculus Genome.</title>
        <authorList>
            <person name="Alves-Ferreira E."/>
            <person name="Grigg M."/>
            <person name="Lorenzi H."/>
            <person name="Galac M."/>
        </authorList>
    </citation>
    <scope>NUCLEOTIDE SEQUENCE [LARGE SCALE GENOMIC DNA]</scope>
    <source>
        <strain evidence="2 3">EAF2021</strain>
    </source>
</reference>
<evidence type="ECO:0000313" key="1">
    <source>
        <dbReference type="EMBL" id="KAK8833975.1"/>
    </source>
</evidence>